<feature type="compositionally biased region" description="Basic residues" evidence="1">
    <location>
        <begin position="78"/>
        <end position="92"/>
    </location>
</feature>
<evidence type="ECO:0000313" key="4">
    <source>
        <dbReference type="Proteomes" id="UP001370590"/>
    </source>
</evidence>
<feature type="compositionally biased region" description="Low complexity" evidence="1">
    <location>
        <begin position="40"/>
        <end position="66"/>
    </location>
</feature>
<feature type="chain" id="PRO_5046748687" evidence="2">
    <location>
        <begin position="24"/>
        <end position="112"/>
    </location>
</feature>
<organism evidence="3 4">
    <name type="scientific">Nicoliella lavandulae</name>
    <dbReference type="NCBI Taxonomy" id="3082954"/>
    <lineage>
        <taxon>Bacteria</taxon>
        <taxon>Bacillati</taxon>
        <taxon>Bacillota</taxon>
        <taxon>Bacilli</taxon>
        <taxon>Lactobacillales</taxon>
        <taxon>Lactobacillaceae</taxon>
        <taxon>Nicoliella</taxon>
    </lineage>
</organism>
<name>A0ABU8SLW1_9LACO</name>
<feature type="compositionally biased region" description="Polar residues" evidence="1">
    <location>
        <begin position="67"/>
        <end position="77"/>
    </location>
</feature>
<keyword evidence="4" id="KW-1185">Reference proteome</keyword>
<reference evidence="3 4" key="1">
    <citation type="submission" date="2023-10" db="EMBL/GenBank/DDBJ databases">
        <title>Nicoliella lavandulae sp. nov. isolated from Lavandula angustifolia flowers.</title>
        <authorList>
            <person name="Alcantara C."/>
            <person name="Zuniga M."/>
            <person name="Landete J.M."/>
            <person name="Monedero V."/>
        </authorList>
    </citation>
    <scope>NUCLEOTIDE SEQUENCE [LARGE SCALE GENOMIC DNA]</scope>
    <source>
        <strain evidence="3 4">Es01</strain>
    </source>
</reference>
<protein>
    <submittedName>
        <fullName evidence="3">Uncharacterized protein</fullName>
    </submittedName>
</protein>
<dbReference type="EMBL" id="JAWMWH010000001">
    <property type="protein sequence ID" value="MEJ6400242.1"/>
    <property type="molecule type" value="Genomic_DNA"/>
</dbReference>
<feature type="region of interest" description="Disordered" evidence="1">
    <location>
        <begin position="38"/>
        <end position="98"/>
    </location>
</feature>
<comment type="caution">
    <text evidence="3">The sequence shown here is derived from an EMBL/GenBank/DDBJ whole genome shotgun (WGS) entry which is preliminary data.</text>
</comment>
<sequence length="112" mass="12906">MKMNLKKNKWAVIAITAATMSIAYTWTMNNNFHASADYISTNNYDNSSNNSSMNQSAPASNNPAASQQYTQQNNLQNSKRKLIQKKNKRQPKRPMGNFAKIYQQMNHFNKKR</sequence>
<dbReference type="RefSeq" id="WP_339960057.1">
    <property type="nucleotide sequence ID" value="NZ_JAWMWH010000001.1"/>
</dbReference>
<accession>A0ABU8SLW1</accession>
<evidence type="ECO:0000256" key="2">
    <source>
        <dbReference type="SAM" id="SignalP"/>
    </source>
</evidence>
<feature type="signal peptide" evidence="2">
    <location>
        <begin position="1"/>
        <end position="23"/>
    </location>
</feature>
<evidence type="ECO:0000256" key="1">
    <source>
        <dbReference type="SAM" id="MobiDB-lite"/>
    </source>
</evidence>
<keyword evidence="2" id="KW-0732">Signal</keyword>
<evidence type="ECO:0000313" key="3">
    <source>
        <dbReference type="EMBL" id="MEJ6400242.1"/>
    </source>
</evidence>
<dbReference type="Proteomes" id="UP001370590">
    <property type="component" value="Unassembled WGS sequence"/>
</dbReference>
<proteinExistence type="predicted"/>
<gene>
    <name evidence="3" type="ORF">R4146_03530</name>
</gene>